<reference evidence="8" key="1">
    <citation type="journal article" date="2019" name="Int. J. Syst. Evol. Microbiol.">
        <title>The Global Catalogue of Microorganisms (GCM) 10K type strain sequencing project: providing services to taxonomists for standard genome sequencing and annotation.</title>
        <authorList>
            <consortium name="The Broad Institute Genomics Platform"/>
            <consortium name="The Broad Institute Genome Sequencing Center for Infectious Disease"/>
            <person name="Wu L."/>
            <person name="Ma J."/>
        </authorList>
    </citation>
    <scope>NUCLEOTIDE SEQUENCE [LARGE SCALE GENOMIC DNA]</scope>
    <source>
        <strain evidence="8">CCUG 62953</strain>
    </source>
</reference>
<accession>A0ABW3ZF37</accession>
<dbReference type="Pfam" id="PF01810">
    <property type="entry name" value="LysE"/>
    <property type="match status" value="1"/>
</dbReference>
<comment type="subcellular location">
    <subcellularLocation>
        <location evidence="1">Cell membrane</location>
        <topology evidence="1">Multi-pass membrane protein</topology>
    </subcellularLocation>
</comment>
<dbReference type="PANTHER" id="PTHR30086">
    <property type="entry name" value="ARGININE EXPORTER PROTEIN ARGO"/>
    <property type="match status" value="1"/>
</dbReference>
<dbReference type="RefSeq" id="WP_386801875.1">
    <property type="nucleotide sequence ID" value="NZ_JBHTMU010000006.1"/>
</dbReference>
<feature type="transmembrane region" description="Helical" evidence="6">
    <location>
        <begin position="147"/>
        <end position="169"/>
    </location>
</feature>
<evidence type="ECO:0000256" key="2">
    <source>
        <dbReference type="ARBA" id="ARBA00022475"/>
    </source>
</evidence>
<dbReference type="EMBL" id="JBHTMU010000006">
    <property type="protein sequence ID" value="MFD1341811.1"/>
    <property type="molecule type" value="Genomic_DNA"/>
</dbReference>
<evidence type="ECO:0000256" key="5">
    <source>
        <dbReference type="ARBA" id="ARBA00023136"/>
    </source>
</evidence>
<gene>
    <name evidence="7" type="ORF">ACFQ4E_05200</name>
</gene>
<proteinExistence type="predicted"/>
<dbReference type="PANTHER" id="PTHR30086:SF19">
    <property type="entry name" value="THREONINE EFFLUX PROTEIN"/>
    <property type="match status" value="1"/>
</dbReference>
<protein>
    <submittedName>
        <fullName evidence="7">LysE family translocator</fullName>
    </submittedName>
</protein>
<keyword evidence="5 6" id="KW-0472">Membrane</keyword>
<feature type="transmembrane region" description="Helical" evidence="6">
    <location>
        <begin position="67"/>
        <end position="88"/>
    </location>
</feature>
<evidence type="ECO:0000256" key="1">
    <source>
        <dbReference type="ARBA" id="ARBA00004651"/>
    </source>
</evidence>
<keyword evidence="2" id="KW-1003">Cell membrane</keyword>
<feature type="transmembrane region" description="Helical" evidence="6">
    <location>
        <begin position="40"/>
        <end position="61"/>
    </location>
</feature>
<feature type="transmembrane region" description="Helical" evidence="6">
    <location>
        <begin position="6"/>
        <end position="28"/>
    </location>
</feature>
<evidence type="ECO:0000256" key="4">
    <source>
        <dbReference type="ARBA" id="ARBA00022989"/>
    </source>
</evidence>
<dbReference type="InterPro" id="IPR001123">
    <property type="entry name" value="LeuE-type"/>
</dbReference>
<dbReference type="Proteomes" id="UP001597135">
    <property type="component" value="Unassembled WGS sequence"/>
</dbReference>
<comment type="caution">
    <text evidence="7">The sequence shown here is derived from an EMBL/GenBank/DDBJ whole genome shotgun (WGS) entry which is preliminary data.</text>
</comment>
<evidence type="ECO:0000313" key="8">
    <source>
        <dbReference type="Proteomes" id="UP001597135"/>
    </source>
</evidence>
<keyword evidence="8" id="KW-1185">Reference proteome</keyword>
<keyword evidence="3 6" id="KW-0812">Transmembrane</keyword>
<keyword evidence="4 6" id="KW-1133">Transmembrane helix</keyword>
<evidence type="ECO:0000313" key="7">
    <source>
        <dbReference type="EMBL" id="MFD1341811.1"/>
    </source>
</evidence>
<sequence>MDAAHLLAFNATLLAALASPGPALLLALRTATVEGRAAGIATGAGLALMAATWTTVALLGLDAVFALVPWLYGALKLAGAVYLLWIAVQIWRDARAPLTATPQVSGRRAFARGLLVNLANPKSVLFAGAVLVVIFPGDLTGFEKSAIVLNHFCVELAAYTAFATLISTPRARAGYMRLKSGFDRVAALVLGALGLRLMFGR</sequence>
<name>A0ABW3ZF37_9RHOB</name>
<evidence type="ECO:0000256" key="3">
    <source>
        <dbReference type="ARBA" id="ARBA00022692"/>
    </source>
</evidence>
<evidence type="ECO:0000256" key="6">
    <source>
        <dbReference type="SAM" id="Phobius"/>
    </source>
</evidence>
<organism evidence="7 8">
    <name type="scientific">Litorisediminicola beolgyonensis</name>
    <dbReference type="NCBI Taxonomy" id="1173614"/>
    <lineage>
        <taxon>Bacteria</taxon>
        <taxon>Pseudomonadati</taxon>
        <taxon>Pseudomonadota</taxon>
        <taxon>Alphaproteobacteria</taxon>
        <taxon>Rhodobacterales</taxon>
        <taxon>Paracoccaceae</taxon>
        <taxon>Litorisediminicola</taxon>
    </lineage>
</organism>
<feature type="transmembrane region" description="Helical" evidence="6">
    <location>
        <begin position="109"/>
        <end position="135"/>
    </location>
</feature>